<feature type="domain" description="SLH" evidence="3">
    <location>
        <begin position="47"/>
        <end position="111"/>
    </location>
</feature>
<dbReference type="NCBIfam" id="NF033921">
    <property type="entry name" value="por_somb"/>
    <property type="match status" value="1"/>
</dbReference>
<dbReference type="Gene3D" id="2.40.160.180">
    <property type="entry name" value="Carbohydrate-selective porin OprB"/>
    <property type="match status" value="1"/>
</dbReference>
<organism evidence="4 5">
    <name type="scientific">Cyanomargarita calcarea GSE-NOS-MK-12-04C</name>
    <dbReference type="NCBI Taxonomy" id="2839659"/>
    <lineage>
        <taxon>Bacteria</taxon>
        <taxon>Bacillati</taxon>
        <taxon>Cyanobacteriota</taxon>
        <taxon>Cyanophyceae</taxon>
        <taxon>Nostocales</taxon>
        <taxon>Cyanomargaritaceae</taxon>
        <taxon>Cyanomargarita</taxon>
    </lineage>
</organism>
<name>A0A951QKF0_9CYAN</name>
<evidence type="ECO:0000313" key="5">
    <source>
        <dbReference type="Proteomes" id="UP000729701"/>
    </source>
</evidence>
<dbReference type="InterPro" id="IPR038673">
    <property type="entry name" value="OprB_sf"/>
</dbReference>
<proteinExistence type="inferred from homology"/>
<dbReference type="PANTHER" id="PTHR43308:SF1">
    <property type="entry name" value="OUTER MEMBRANE PROTEIN ALPHA"/>
    <property type="match status" value="1"/>
</dbReference>
<dbReference type="EMBL" id="JAHHGZ010000007">
    <property type="protein sequence ID" value="MBW4667505.1"/>
    <property type="molecule type" value="Genomic_DNA"/>
</dbReference>
<dbReference type="InterPro" id="IPR007049">
    <property type="entry name" value="Carb-sel_porin_OprB"/>
</dbReference>
<accession>A0A951QKF0</accession>
<dbReference type="InterPro" id="IPR047684">
    <property type="entry name" value="Por_som-like"/>
</dbReference>
<evidence type="ECO:0000256" key="2">
    <source>
        <dbReference type="RuleBase" id="RU363072"/>
    </source>
</evidence>
<dbReference type="AlphaFoldDB" id="A0A951QKF0"/>
<dbReference type="PANTHER" id="PTHR43308">
    <property type="entry name" value="OUTER MEMBRANE PROTEIN ALPHA-RELATED"/>
    <property type="match status" value="1"/>
</dbReference>
<dbReference type="GO" id="GO:0008643">
    <property type="term" value="P:carbohydrate transport"/>
    <property type="evidence" value="ECO:0007669"/>
    <property type="project" value="InterPro"/>
</dbReference>
<dbReference type="Pfam" id="PF00395">
    <property type="entry name" value="SLH"/>
    <property type="match status" value="1"/>
</dbReference>
<evidence type="ECO:0000259" key="3">
    <source>
        <dbReference type="PROSITE" id="PS51272"/>
    </source>
</evidence>
<dbReference type="GO" id="GO:0015288">
    <property type="term" value="F:porin activity"/>
    <property type="evidence" value="ECO:0007669"/>
    <property type="project" value="InterPro"/>
</dbReference>
<dbReference type="SUPFAM" id="SSF56935">
    <property type="entry name" value="Porins"/>
    <property type="match status" value="1"/>
</dbReference>
<dbReference type="InterPro" id="IPR001119">
    <property type="entry name" value="SLH_dom"/>
</dbReference>
<reference evidence="4" key="1">
    <citation type="submission" date="2021-05" db="EMBL/GenBank/DDBJ databases">
        <authorList>
            <person name="Pietrasiak N."/>
            <person name="Ward R."/>
            <person name="Stajich J.E."/>
            <person name="Kurbessoian T."/>
        </authorList>
    </citation>
    <scope>NUCLEOTIDE SEQUENCE</scope>
    <source>
        <strain evidence="4">GSE-NOS-MK-12-04C</strain>
    </source>
</reference>
<reference evidence="4" key="2">
    <citation type="journal article" date="2022" name="Microbiol. Resour. Announc.">
        <title>Metagenome Sequencing to Explore Phylogenomics of Terrestrial Cyanobacteria.</title>
        <authorList>
            <person name="Ward R.D."/>
            <person name="Stajich J.E."/>
            <person name="Johansen J.R."/>
            <person name="Huntemann M."/>
            <person name="Clum A."/>
            <person name="Foster B."/>
            <person name="Foster B."/>
            <person name="Roux S."/>
            <person name="Palaniappan K."/>
            <person name="Varghese N."/>
            <person name="Mukherjee S."/>
            <person name="Reddy T.B.K."/>
            <person name="Daum C."/>
            <person name="Copeland A."/>
            <person name="Chen I.A."/>
            <person name="Ivanova N.N."/>
            <person name="Kyrpides N.C."/>
            <person name="Shapiro N."/>
            <person name="Eloe-Fadrosh E.A."/>
            <person name="Pietrasiak N."/>
        </authorList>
    </citation>
    <scope>NUCLEOTIDE SEQUENCE</scope>
    <source>
        <strain evidence="4">GSE-NOS-MK-12-04C</strain>
    </source>
</reference>
<comment type="similarity">
    <text evidence="1 2">Belongs to the OprB family.</text>
</comment>
<dbReference type="Pfam" id="PF04966">
    <property type="entry name" value="OprB"/>
    <property type="match status" value="1"/>
</dbReference>
<dbReference type="Proteomes" id="UP000729701">
    <property type="component" value="Unassembled WGS sequence"/>
</dbReference>
<dbReference type="GO" id="GO:0016020">
    <property type="term" value="C:membrane"/>
    <property type="evidence" value="ECO:0007669"/>
    <property type="project" value="InterPro"/>
</dbReference>
<comment type="caution">
    <text evidence="4">The sequence shown here is derived from an EMBL/GenBank/DDBJ whole genome shotgun (WGS) entry which is preliminary data.</text>
</comment>
<sequence>MLHKYWQYLLVSTFVITITKVAVVNAQTYDSFSPKIETIETVEAVTSVSQLSDVQSTDWAFHALQSLIKRYGCMKGYPDGTFEGNRVLNRHEFAATLSACIETANQMIDKNRQNFATQEELDTLRRLQDEFAKELIELPPRLATLEKRLEKVSAQPAFSTHSQLLGKVILGVSAVGGNDVDENIIFSHRTELNIDTSFQGKDRLRVRLTGRNTPRFSRVTDTDMSNLSFAGDNDNNVEINQISYKFRPIKQLQVFIAADGGSLTSFTNALNAPINSGDIGNISKFSDESAIYELGGNVGAGMEYRFSDAVRLSLGYMAGGRPNDPKQGIGGGAYGAIAQLTLQPTETLSLGVTYVRAYNTIDTRKGSDFANEPFEDAATSANAYGVQTSWRLSKDLTLSGWVGLIDATAESEPYKGSKASILTWAATLAINDLGGDGNMLGLVFGQPPSSISNDVAARQDPDTALHFEAFYRYRLTDNLFITPGFFVVFNPEHNAGNDPIYVGTLRKTFFF</sequence>
<gene>
    <name evidence="4" type="ORF">KME60_08755</name>
</gene>
<dbReference type="PROSITE" id="PS51272">
    <property type="entry name" value="SLH"/>
    <property type="match status" value="1"/>
</dbReference>
<protein>
    <submittedName>
        <fullName evidence="4">Iron uptake porin</fullName>
    </submittedName>
</protein>
<dbReference type="InterPro" id="IPR051465">
    <property type="entry name" value="Cell_Envelope_Struct_Comp"/>
</dbReference>
<evidence type="ECO:0000313" key="4">
    <source>
        <dbReference type="EMBL" id="MBW4667505.1"/>
    </source>
</evidence>
<evidence type="ECO:0000256" key="1">
    <source>
        <dbReference type="ARBA" id="ARBA00008769"/>
    </source>
</evidence>